<dbReference type="PANTHER" id="PTHR33993:SF14">
    <property type="entry name" value="GB|AAF24581.1"/>
    <property type="match status" value="1"/>
</dbReference>
<name>A0A6I4MLJ2_9ACTN</name>
<evidence type="ECO:0000313" key="3">
    <source>
        <dbReference type="Proteomes" id="UP000462055"/>
    </source>
</evidence>
<dbReference type="CDD" id="cd07247">
    <property type="entry name" value="SgaA_N_like"/>
    <property type="match status" value="2"/>
</dbReference>
<dbReference type="Gene3D" id="3.10.180.10">
    <property type="entry name" value="2,3-Dihydroxybiphenyl 1,2-Dioxygenase, domain 1"/>
    <property type="match status" value="2"/>
</dbReference>
<dbReference type="Pfam" id="PF18029">
    <property type="entry name" value="Glyoxalase_6"/>
    <property type="match status" value="1"/>
</dbReference>
<sequence>MNHDVHGSLSWVDLWSPDVRVSKAFYGGLFGWGSYTLTFDLFGDVEIFTDPASDQGVAGVEALVDDTLSPLWSCTFRVDDVDACVRTVETAGGRLRLEPTSVAHLARIAQFVDSQGAEFVVWQPVVEGGRPPIGERTAARFVELACRDVAEAERFYREVFGWSAVEAGAGRCAVRWTVGGELVAIGIADVPAGDEGGGPAVPPSRWSPYFEVADCEAATARAVELGAGIRSGPADTDLGRFSMLTDPTGVRFAVIAAGGAESHRP</sequence>
<keyword evidence="3" id="KW-1185">Reference proteome</keyword>
<evidence type="ECO:0000259" key="1">
    <source>
        <dbReference type="PROSITE" id="PS51819"/>
    </source>
</evidence>
<dbReference type="InterPro" id="IPR037523">
    <property type="entry name" value="VOC_core"/>
</dbReference>
<dbReference type="RefSeq" id="WP_151599999.1">
    <property type="nucleotide sequence ID" value="NZ_WBMS02000063.1"/>
</dbReference>
<proteinExistence type="predicted"/>
<dbReference type="InterPro" id="IPR052164">
    <property type="entry name" value="Anthracycline_SecMetBiosynth"/>
</dbReference>
<dbReference type="AlphaFoldDB" id="A0A6I4MLJ2"/>
<protein>
    <recommendedName>
        <fullName evidence="1">VOC domain-containing protein</fullName>
    </recommendedName>
</protein>
<gene>
    <name evidence="2" type="ORF">F8568_043480</name>
</gene>
<dbReference type="InterPro" id="IPR041581">
    <property type="entry name" value="Glyoxalase_6"/>
</dbReference>
<dbReference type="PANTHER" id="PTHR33993">
    <property type="entry name" value="GLYOXALASE-RELATED"/>
    <property type="match status" value="1"/>
</dbReference>
<dbReference type="Proteomes" id="UP000462055">
    <property type="component" value="Unassembled WGS sequence"/>
</dbReference>
<dbReference type="SUPFAM" id="SSF54593">
    <property type="entry name" value="Glyoxalase/Bleomycin resistance protein/Dihydroxybiphenyl dioxygenase"/>
    <property type="match status" value="2"/>
</dbReference>
<accession>A0A6I4MLJ2</accession>
<dbReference type="InterPro" id="IPR029068">
    <property type="entry name" value="Glyas_Bleomycin-R_OHBP_Dase"/>
</dbReference>
<organism evidence="2 3">
    <name type="scientific">Actinomadura physcomitrii</name>
    <dbReference type="NCBI Taxonomy" id="2650748"/>
    <lineage>
        <taxon>Bacteria</taxon>
        <taxon>Bacillati</taxon>
        <taxon>Actinomycetota</taxon>
        <taxon>Actinomycetes</taxon>
        <taxon>Streptosporangiales</taxon>
        <taxon>Thermomonosporaceae</taxon>
        <taxon>Actinomadura</taxon>
    </lineage>
</organism>
<dbReference type="PROSITE" id="PS51819">
    <property type="entry name" value="VOC"/>
    <property type="match status" value="2"/>
</dbReference>
<feature type="domain" description="VOC" evidence="1">
    <location>
        <begin position="138"/>
        <end position="257"/>
    </location>
</feature>
<comment type="caution">
    <text evidence="2">The sequence shown here is derived from an EMBL/GenBank/DDBJ whole genome shotgun (WGS) entry which is preliminary data.</text>
</comment>
<evidence type="ECO:0000313" key="2">
    <source>
        <dbReference type="EMBL" id="MWA07088.1"/>
    </source>
</evidence>
<dbReference type="EMBL" id="WBMS02000063">
    <property type="protein sequence ID" value="MWA07088.1"/>
    <property type="molecule type" value="Genomic_DNA"/>
</dbReference>
<feature type="domain" description="VOC" evidence="1">
    <location>
        <begin position="8"/>
        <end position="124"/>
    </location>
</feature>
<reference evidence="2" key="1">
    <citation type="submission" date="2019-12" db="EMBL/GenBank/DDBJ databases">
        <title>Actinomadura physcomitrii sp. nov., a novel actinomycete isolated from moss [Physcomitrium sphaericum (Ludw) Fuernr].</title>
        <authorList>
            <person name="Zhuang X."/>
        </authorList>
    </citation>
    <scope>NUCLEOTIDE SEQUENCE [LARGE SCALE GENOMIC DNA]</scope>
    <source>
        <strain evidence="2">LD22</strain>
    </source>
</reference>